<feature type="region of interest" description="Disordered" evidence="4">
    <location>
        <begin position="2178"/>
        <end position="2202"/>
    </location>
</feature>
<dbReference type="Gene3D" id="3.30.559.30">
    <property type="entry name" value="Nonribosomal peptide synthetase, condensation domain"/>
    <property type="match status" value="3"/>
</dbReference>
<dbReference type="InterPro" id="IPR045851">
    <property type="entry name" value="AMP-bd_C_sf"/>
</dbReference>
<keyword evidence="3" id="KW-0436">Ligase</keyword>
<dbReference type="PANTHER" id="PTHR45527:SF12">
    <property type="entry name" value="NONRIBOSOMAL PEPTIDE SYNTHETASE IVOA"/>
    <property type="match status" value="1"/>
</dbReference>
<feature type="domain" description="Carrier" evidence="5">
    <location>
        <begin position="1573"/>
        <end position="1649"/>
    </location>
</feature>
<feature type="domain" description="Carrier" evidence="5">
    <location>
        <begin position="956"/>
        <end position="1032"/>
    </location>
</feature>
<dbReference type="InterPro" id="IPR023213">
    <property type="entry name" value="CAT-like_dom_sf"/>
</dbReference>
<accession>A0ABR1RZH0</accession>
<evidence type="ECO:0000259" key="5">
    <source>
        <dbReference type="PROSITE" id="PS50075"/>
    </source>
</evidence>
<dbReference type="Pfam" id="PF00550">
    <property type="entry name" value="PP-binding"/>
    <property type="match status" value="2"/>
</dbReference>
<dbReference type="InterPro" id="IPR001242">
    <property type="entry name" value="Condensation_dom"/>
</dbReference>
<dbReference type="Pfam" id="PF00501">
    <property type="entry name" value="AMP-binding"/>
    <property type="match status" value="1"/>
</dbReference>
<dbReference type="Pfam" id="PF00668">
    <property type="entry name" value="Condensation"/>
    <property type="match status" value="3"/>
</dbReference>
<dbReference type="PROSITE" id="PS00455">
    <property type="entry name" value="AMP_BINDING"/>
    <property type="match status" value="1"/>
</dbReference>
<keyword evidence="2" id="KW-0597">Phosphoprotein</keyword>
<dbReference type="PROSITE" id="PS00012">
    <property type="entry name" value="PHOSPHOPANTETHEINE"/>
    <property type="match status" value="1"/>
</dbReference>
<reference evidence="6 7" key="1">
    <citation type="submission" date="2023-01" db="EMBL/GenBank/DDBJ databases">
        <title>Analysis of 21 Apiospora genomes using comparative genomics revels a genus with tremendous synthesis potential of carbohydrate active enzymes and secondary metabolites.</title>
        <authorList>
            <person name="Sorensen T."/>
        </authorList>
    </citation>
    <scope>NUCLEOTIDE SEQUENCE [LARGE SCALE GENOMIC DNA]</scope>
    <source>
        <strain evidence="6 7">CBS 20057</strain>
    </source>
</reference>
<dbReference type="PROSITE" id="PS50075">
    <property type="entry name" value="CARRIER"/>
    <property type="match status" value="2"/>
</dbReference>
<sequence length="2437" mass="262644">MDEDIPSHVLKEIAESCGVTVDAIQHVYTCTPLQVGTMAQVDQRTYSHTFVFSLEPSLDKQRFSEAVCRVVADNSVLRTRIVSCELGLRQVVVEEELQVTQQPDGLADYLKELESFQMHLHDRLLRIAIVEDKFILVAHHAIVDSVSLQAMINDVSRVYHEEPTTSHAEFSLFTDHCRTIDEEAAKSFWMAKFHGQPGVFPATKPGYTPEASQQIHKQINHKASLYKVESSLIPSYIQVAWGLTVASYLNTDNVAYGLVYSGRTPATLKGLESTLGPHHHHHPDPDGASEAAAAASRFTTLLNILARDDDAAYGRDLRYEYEHGTRSPYSLGLATFDEAVLPRAQMERVLCQFEHILQLLVRSPKETVVGRLPLVGVRDRREMLGWNTGTIPDDNFATSKCLHELFGEQARARPDEEAIAAHDGSLMFAELDELSGALAQGLRQRGVVSADETAVALLFEKSVWATVAQLGVLKAGGVCVPIDPGYPAAQRTAIIASCDAKLLLTSTLQHGEEGNGRDLLPISTLIVDRQTISDLRLPTLSGSPCPPMPPSQAAFILFTSGSTGAPKGVVLEHRNLASSLLAFGTRLGWTPGVRVLQFAASVWGASIIETLGTLLAGGCVCVPSDESRASGLADYVALSKVECAILTPTVIRLFAPRDMPTLKTLCSAGEAVDVEAARTWAAGGVRFFNGWGQSETSVCSSLAEWPSGGTSPYPHSIGTPVGCAIWIADEADISKLAPIGAVGQLVIEGPGVTRGYLRDEAKTKGSFIPPQPWTPKRQVAGLAGPSSDCRLYRTGDLARYYADGSIEYIGRQSSQVKVRGQRFDLQEVEKAVVSHAAARGAFAMVQAGPDGQEDLVAVLTLSGSQFPRGGVLEVLTAASSNDGATAVGEEVRRVREYLAAQLPGYMVPTAWLVVQELPRTASAKLDRNRLREWVGTKDLAAARVAMRSLLRNSLTPPATAMEKVLHSSWAAVLSIPEGQIGRESSLLRLGADSVAAMRIASLCRRSGVLVTVATLLRSATLADAAAAGEWLPKFGNKGGDNDSIPTDVGDDESLDSSKSSLVALSERQLVESENPRVQVLSQHLVSMGIPVSGVQSVLPCTSMQDGILFAQVKGGEYENDAYWNTSRIKLSTADSHRDGVDPHRLAKAWQALCDAQPILRTFFLGSVSDPACAFQQVVLKDVAASISQGPVKSRLRPGADFPKPDFAPAQPPHHLHLTRVSRYVVYATIYINHALMDERSMAALGELLRQAYADASALAPGPDLSEYVAWDRCHRASAREYWTRYLSGVEPCLVPVSAMRVSSKSTKPSSSFHDAIPRRGARSVHDFCKQQGITLANLVQVAWGLVLKACTAADGDSSAVCFGSILSQQSAVERGEATLGPLLAMVICSLDVSPNTVVSRLLERARDDALAVLENGGCPMSEMHDQLGMGQDAPLFNTAMTIARTRAENVEGDSDMKMEYLDVEENPTEYPLTIGVGYDQDTYGARIWCDETKIPISYAAEVGTMFATALNSIMEHPGQSVQALTARLGKPTTAPTDVLKSLEHSVGYESSITSTWQDLCSNTPSASSVGGTGALSDTEAELRQLWSQVLSVPADSIERTGNFFDLGGNSIRAMRLVNNARETHLSLTVADVFKTPVLSDLATVISRPPTPNSSGMSSLACQDPVPVPAKDLSVITAAPDVAGTTTTTTPIKELHRLAELASQHHCFHHDNIESVVPVTDAQAFMLAVSELDGKSLHNKAVIKLSKGLDTTGLARACEQVVQRQALLRTIFVQEGGRLYQAVLRSLPVRTVTFRGDDAHHVQPKGIEEARYLPRFRLQTDNPEDSDSDGEGDSDSNSSCNELHLHIHHVLYDAISLGLVLQDLRAAYMGEEGGLLSDTPKFSDWVLQVGSSSSSSSSPSSPSSSDDYWRQLLRQSSMTTLSPPTLPVRGATRTRTVAFRTQTRNLKTRRGLPSSALNAAWAAALYLATGSRDLVFGAANANRSSGSFPHAFQVPGPCLNLLPVRATLQAPDEGMTMTFGSLIEQLQDQATSGIPHQHVGFRSIARRCTDWPSWTRLGSVLVYQNYEAAGHSMRFGNVEADFSGEGSIGDSTDFWIIAKPVITNQAERLEDGDDGDLDIEILYSPHRASEEQARWVGRCLESVLAAIPTLLDDPLESFRKLVDGPVPSHIVPAVAVPEPVAMPTTPSSSDDARPRHPPPTRRRANTVLASVSAILEQPLDSFRKLGAADGSVTPPNPIVPVVPSDAPAATDGPVVANTPPKITTAIRGGISDARSAPQTPNRRRAHSVLESVSTLLKQPLESFQNLIESPTSTPIHVRAAAAAAQPVVLLSDGDEASSRDGPKKQARSLVALAWGEVGLPKGGGQDRNGEDEGIDGNDVGDNEDDDVSLFDCGGDLETVLLLSWWYRYRGHGVSMYDIIENPTRRGQWELLRKGLTMG</sequence>
<evidence type="ECO:0000256" key="4">
    <source>
        <dbReference type="SAM" id="MobiDB-lite"/>
    </source>
</evidence>
<dbReference type="PANTHER" id="PTHR45527">
    <property type="entry name" value="NONRIBOSOMAL PEPTIDE SYNTHETASE"/>
    <property type="match status" value="1"/>
</dbReference>
<organism evidence="6 7">
    <name type="scientific">Apiospora marii</name>
    <dbReference type="NCBI Taxonomy" id="335849"/>
    <lineage>
        <taxon>Eukaryota</taxon>
        <taxon>Fungi</taxon>
        <taxon>Dikarya</taxon>
        <taxon>Ascomycota</taxon>
        <taxon>Pezizomycotina</taxon>
        <taxon>Sordariomycetes</taxon>
        <taxon>Xylariomycetidae</taxon>
        <taxon>Amphisphaeriales</taxon>
        <taxon>Apiosporaceae</taxon>
        <taxon>Apiospora</taxon>
    </lineage>
</organism>
<dbReference type="Gene3D" id="1.10.1200.10">
    <property type="entry name" value="ACP-like"/>
    <property type="match status" value="2"/>
</dbReference>
<dbReference type="SUPFAM" id="SSF47336">
    <property type="entry name" value="ACP-like"/>
    <property type="match status" value="2"/>
</dbReference>
<dbReference type="Gene3D" id="3.30.300.30">
    <property type="match status" value="1"/>
</dbReference>
<feature type="region of interest" description="Disordered" evidence="4">
    <location>
        <begin position="1812"/>
        <end position="1838"/>
    </location>
</feature>
<feature type="region of interest" description="Disordered" evidence="4">
    <location>
        <begin position="270"/>
        <end position="290"/>
    </location>
</feature>
<dbReference type="Proteomes" id="UP001396898">
    <property type="component" value="Unassembled WGS sequence"/>
</dbReference>
<dbReference type="CDD" id="cd05918">
    <property type="entry name" value="A_NRPS_SidN3_like"/>
    <property type="match status" value="1"/>
</dbReference>
<dbReference type="EMBL" id="JAQQWI010000008">
    <property type="protein sequence ID" value="KAK8023283.1"/>
    <property type="molecule type" value="Genomic_DNA"/>
</dbReference>
<protein>
    <submittedName>
        <fullName evidence="6">Nonribosomal peptide synthetase 12</fullName>
    </submittedName>
</protein>
<dbReference type="Gene3D" id="3.40.50.12780">
    <property type="entry name" value="N-terminal domain of ligase-like"/>
    <property type="match status" value="1"/>
</dbReference>
<feature type="compositionally biased region" description="Acidic residues" evidence="4">
    <location>
        <begin position="1821"/>
        <end position="1833"/>
    </location>
</feature>
<comment type="caution">
    <text evidence="6">The sequence shown here is derived from an EMBL/GenBank/DDBJ whole genome shotgun (WGS) entry which is preliminary data.</text>
</comment>
<keyword evidence="1" id="KW-0596">Phosphopantetheine</keyword>
<dbReference type="InterPro" id="IPR006162">
    <property type="entry name" value="Ppantetheine_attach_site"/>
</dbReference>
<dbReference type="Gene3D" id="3.30.559.10">
    <property type="entry name" value="Chloramphenicol acetyltransferase-like domain"/>
    <property type="match status" value="3"/>
</dbReference>
<dbReference type="NCBIfam" id="TIGR01733">
    <property type="entry name" value="AA-adenyl-dom"/>
    <property type="match status" value="1"/>
</dbReference>
<evidence type="ECO:0000313" key="6">
    <source>
        <dbReference type="EMBL" id="KAK8023283.1"/>
    </source>
</evidence>
<gene>
    <name evidence="6" type="ORF">PG991_006522</name>
</gene>
<proteinExistence type="predicted"/>
<dbReference type="SUPFAM" id="SSF52777">
    <property type="entry name" value="CoA-dependent acyltransferases"/>
    <property type="match status" value="6"/>
</dbReference>
<dbReference type="InterPro" id="IPR009081">
    <property type="entry name" value="PP-bd_ACP"/>
</dbReference>
<dbReference type="InterPro" id="IPR000873">
    <property type="entry name" value="AMP-dep_synth/lig_dom"/>
</dbReference>
<keyword evidence="7" id="KW-1185">Reference proteome</keyword>
<dbReference type="InterPro" id="IPR010071">
    <property type="entry name" value="AA_adenyl_dom"/>
</dbReference>
<evidence type="ECO:0000313" key="7">
    <source>
        <dbReference type="Proteomes" id="UP001396898"/>
    </source>
</evidence>
<name>A0ABR1RZH0_9PEZI</name>
<dbReference type="InterPro" id="IPR020845">
    <property type="entry name" value="AMP-binding_CS"/>
</dbReference>
<evidence type="ECO:0000256" key="2">
    <source>
        <dbReference type="ARBA" id="ARBA00022553"/>
    </source>
</evidence>
<dbReference type="InterPro" id="IPR042099">
    <property type="entry name" value="ANL_N_sf"/>
</dbReference>
<dbReference type="SUPFAM" id="SSF56801">
    <property type="entry name" value="Acetyl-CoA synthetase-like"/>
    <property type="match status" value="1"/>
</dbReference>
<dbReference type="InterPro" id="IPR036736">
    <property type="entry name" value="ACP-like_sf"/>
</dbReference>
<evidence type="ECO:0000256" key="3">
    <source>
        <dbReference type="ARBA" id="ARBA00022598"/>
    </source>
</evidence>
<evidence type="ECO:0000256" key="1">
    <source>
        <dbReference type="ARBA" id="ARBA00022450"/>
    </source>
</evidence>
<feature type="region of interest" description="Disordered" evidence="4">
    <location>
        <begin position="1036"/>
        <end position="1055"/>
    </location>
</feature>
<feature type="compositionally biased region" description="Acidic residues" evidence="4">
    <location>
        <begin position="2368"/>
        <end position="2385"/>
    </location>
</feature>
<feature type="region of interest" description="Disordered" evidence="4">
    <location>
        <begin position="2359"/>
        <end position="2385"/>
    </location>
</feature>